<dbReference type="EMBL" id="JAGFNZ010000006">
    <property type="protein sequence ID" value="MBW7573922.1"/>
    <property type="molecule type" value="Genomic_DNA"/>
</dbReference>
<accession>A0ABS7DRK2</accession>
<evidence type="ECO:0000313" key="1">
    <source>
        <dbReference type="EMBL" id="MBW7573922.1"/>
    </source>
</evidence>
<organism evidence="1 2">
    <name type="scientific">Caproiciproducens faecalis</name>
    <dbReference type="NCBI Taxonomy" id="2820301"/>
    <lineage>
        <taxon>Bacteria</taxon>
        <taxon>Bacillati</taxon>
        <taxon>Bacillota</taxon>
        <taxon>Clostridia</taxon>
        <taxon>Eubacteriales</taxon>
        <taxon>Acutalibacteraceae</taxon>
        <taxon>Caproiciproducens</taxon>
    </lineage>
</organism>
<keyword evidence="2" id="KW-1185">Reference proteome</keyword>
<reference evidence="1 2" key="1">
    <citation type="submission" date="2021-03" db="EMBL/GenBank/DDBJ databases">
        <title>Caproiciproducens sp. nov. isolated from feces of cow.</title>
        <authorList>
            <person name="Choi J.-Y."/>
        </authorList>
    </citation>
    <scope>NUCLEOTIDE SEQUENCE [LARGE SCALE GENOMIC DNA]</scope>
    <source>
        <strain evidence="1 2">AGMB10547</strain>
    </source>
</reference>
<sequence length="575" mass="63458">MEDTEIILDLIDVTAKKDSTPTATDILPFTDATQLKRDDLTVPKYATLEDDFFLLDGSFELFPDNPSDMDFGYWSNMSGADGVFENPPVLEILFTEQHTCAGLTLYFLPDFPDSLNIQWFTLGDALIISKDFQPDVLNYFCDCPVEDFGKIVITFKRTAKPYRYVKLRAIDYGTYLSFSGESVVEAKITEEVDLISNTLSINMANFTLHSPTDDFNLMNPKGKYKLLQQGQKVHIRQSPDTGNIEMGTFRLATWQSADASTGQFTANDSIGELDKTDFKLGQIYVNEPAGNIIDAIMQSAGWVDYTVEDAIRSTPLSGWLPIATHRTALQQVAFAAGAIVDDSRGSTIRIYSQSPTYNHLIPRSRKFSGGSVKLLSYISDVSLTAHNYVLKSEAEQIFQGTLAAGSHEIQFDAACTGLSITGGTITEQHSNYVVVSVETDGEVIVMGRKYEDHPVIYLQTAEKLPAGAARNVIKFENATLASVANALTIAQRLYDYYQLRYQTTAPIILDKERAGEKVALQHSDGTGYTMDVIERMDIDLVGGFVANATLIGNGIDIVLAYYAGEIYAGQDMGVM</sequence>
<comment type="caution">
    <text evidence="1">The sequence shown here is derived from an EMBL/GenBank/DDBJ whole genome shotgun (WGS) entry which is preliminary data.</text>
</comment>
<gene>
    <name evidence="1" type="ORF">J5W02_13995</name>
</gene>
<protein>
    <submittedName>
        <fullName evidence="1">Uncharacterized protein</fullName>
    </submittedName>
</protein>
<evidence type="ECO:0000313" key="2">
    <source>
        <dbReference type="Proteomes" id="UP000719942"/>
    </source>
</evidence>
<name>A0ABS7DRK2_9FIRM</name>
<dbReference type="RefSeq" id="WP_219966324.1">
    <property type="nucleotide sequence ID" value="NZ_JAGFNZ010000006.1"/>
</dbReference>
<proteinExistence type="predicted"/>
<dbReference type="Proteomes" id="UP000719942">
    <property type="component" value="Unassembled WGS sequence"/>
</dbReference>